<comment type="caution">
    <text evidence="1">The sequence shown here is derived from an EMBL/GenBank/DDBJ whole genome shotgun (WGS) entry which is preliminary data.</text>
</comment>
<organism evidence="1 2">
    <name type="scientific">Candidatus Blackburnbacteria bacterium RIFCSPHIGHO2_02_FULL_44_20</name>
    <dbReference type="NCBI Taxonomy" id="1797516"/>
    <lineage>
        <taxon>Bacteria</taxon>
        <taxon>Candidatus Blackburniibacteriota</taxon>
    </lineage>
</organism>
<dbReference type="Proteomes" id="UP000178319">
    <property type="component" value="Unassembled WGS sequence"/>
</dbReference>
<dbReference type="AlphaFoldDB" id="A0A1G1V6P9"/>
<gene>
    <name evidence="1" type="ORF">A3D26_03925</name>
</gene>
<accession>A0A1G1V6P9</accession>
<protein>
    <submittedName>
        <fullName evidence="1">Uncharacterized protein</fullName>
    </submittedName>
</protein>
<proteinExistence type="predicted"/>
<evidence type="ECO:0000313" key="2">
    <source>
        <dbReference type="Proteomes" id="UP000178319"/>
    </source>
</evidence>
<dbReference type="EMBL" id="MHBZ01000025">
    <property type="protein sequence ID" value="OGY11033.1"/>
    <property type="molecule type" value="Genomic_DNA"/>
</dbReference>
<name>A0A1G1V6P9_9BACT</name>
<sequence>MAEGTVEPTKPIIILSSLQPGLEARAWLAAVHGANVEIVCEPMMFQRAIRSAGGLVRAVEDQSKIGPVYLMADAPPLQMGELGGYISRAERAGTSVHYGVIWRREDTPDENTHLPGLWHIKGSWTLRVWAAGTAGSPGTPFNDPLF</sequence>
<reference evidence="1 2" key="1">
    <citation type="journal article" date="2016" name="Nat. Commun.">
        <title>Thousands of microbial genomes shed light on interconnected biogeochemical processes in an aquifer system.</title>
        <authorList>
            <person name="Anantharaman K."/>
            <person name="Brown C.T."/>
            <person name="Hug L.A."/>
            <person name="Sharon I."/>
            <person name="Castelle C.J."/>
            <person name="Probst A.J."/>
            <person name="Thomas B.C."/>
            <person name="Singh A."/>
            <person name="Wilkins M.J."/>
            <person name="Karaoz U."/>
            <person name="Brodie E.L."/>
            <person name="Williams K.H."/>
            <person name="Hubbard S.S."/>
            <person name="Banfield J.F."/>
        </authorList>
    </citation>
    <scope>NUCLEOTIDE SEQUENCE [LARGE SCALE GENOMIC DNA]</scope>
</reference>
<evidence type="ECO:0000313" key="1">
    <source>
        <dbReference type="EMBL" id="OGY11033.1"/>
    </source>
</evidence>